<evidence type="ECO:0000259" key="8">
    <source>
        <dbReference type="Pfam" id="PF08806"/>
    </source>
</evidence>
<reference evidence="9 10" key="1">
    <citation type="journal article" date="2023" name="Nucleic Acids Res.">
        <title>The hologenome of Daphnia magna reveals possible DNA methylation and microbiome-mediated evolution of the host genome.</title>
        <authorList>
            <person name="Chaturvedi A."/>
            <person name="Li X."/>
            <person name="Dhandapani V."/>
            <person name="Marshall H."/>
            <person name="Kissane S."/>
            <person name="Cuenca-Cambronero M."/>
            <person name="Asole G."/>
            <person name="Calvet F."/>
            <person name="Ruiz-Romero M."/>
            <person name="Marangio P."/>
            <person name="Guigo R."/>
            <person name="Rago D."/>
            <person name="Mirbahai L."/>
            <person name="Eastwood N."/>
            <person name="Colbourne J.K."/>
            <person name="Zhou J."/>
            <person name="Mallon E."/>
            <person name="Orsini L."/>
        </authorList>
    </citation>
    <scope>NUCLEOTIDE SEQUENCE [LARGE SCALE GENOMIC DNA]</scope>
    <source>
        <strain evidence="9">LRV0_1</strain>
    </source>
</reference>
<gene>
    <name evidence="9" type="ORF">OUZ56_008798</name>
</gene>
<dbReference type="PANTHER" id="PTHR13077:SF6">
    <property type="entry name" value="SELENOPROTEIN F"/>
    <property type="match status" value="1"/>
</dbReference>
<keyword evidence="10" id="KW-1185">Reference proteome</keyword>
<comment type="subcellular location">
    <subcellularLocation>
        <location evidence="1">Endoplasmic reticulum lumen</location>
    </subcellularLocation>
</comment>
<dbReference type="InterPro" id="IPR038219">
    <property type="entry name" value="Sep15/SelM_sf"/>
</dbReference>
<evidence type="ECO:0000256" key="3">
    <source>
        <dbReference type="ARBA" id="ARBA00022729"/>
    </source>
</evidence>
<dbReference type="InterPro" id="IPR036249">
    <property type="entry name" value="Thioredoxin-like_sf"/>
</dbReference>
<dbReference type="InterPro" id="IPR039992">
    <property type="entry name" value="Sep15_SelM"/>
</dbReference>
<accession>A0ABR0AE27</accession>
<feature type="domain" description="Selenoprotein F/M" evidence="8">
    <location>
        <begin position="77"/>
        <end position="149"/>
    </location>
</feature>
<comment type="similarity">
    <text evidence="2">Belongs to the selenoprotein M/F family.</text>
</comment>
<evidence type="ECO:0000256" key="1">
    <source>
        <dbReference type="ARBA" id="ARBA00004319"/>
    </source>
</evidence>
<dbReference type="EMBL" id="JAOYFB010000037">
    <property type="protein sequence ID" value="KAK4023382.1"/>
    <property type="molecule type" value="Genomic_DNA"/>
</dbReference>
<dbReference type="Gene3D" id="3.40.30.50">
    <property type="entry name" value="Sep15/SelM thioredoxin-like domain, active-site redox motif"/>
    <property type="match status" value="1"/>
</dbReference>
<protein>
    <recommendedName>
        <fullName evidence="6">Selenoprotein F</fullName>
    </recommendedName>
</protein>
<evidence type="ECO:0000256" key="2">
    <source>
        <dbReference type="ARBA" id="ARBA00005742"/>
    </source>
</evidence>
<evidence type="ECO:0000256" key="7">
    <source>
        <dbReference type="SAM" id="SignalP"/>
    </source>
</evidence>
<feature type="signal peptide" evidence="7">
    <location>
        <begin position="1"/>
        <end position="21"/>
    </location>
</feature>
<sequence length="194" mass="21677">MAEPVALALTVLSALIVIVSCEYSASECRSLGFNKANLLCSSCFYLTEHDLEVLVSQCRECCLQEGRNDSSTLYPKAILEVCGLLTLVFYNVAFIKGDKARGFPNLTIKYVRGADPIIKLLDADGAVQEELAIDKWNTDSVEEFLKMHLIVDHSSNELGDMNDMFLPLDMHKGSSEGVIEIWKPYMRQSTSWIK</sequence>
<evidence type="ECO:0000313" key="9">
    <source>
        <dbReference type="EMBL" id="KAK4023382.1"/>
    </source>
</evidence>
<name>A0ABR0AE27_9CRUS</name>
<dbReference type="PANTHER" id="PTHR13077">
    <property type="entry name" value="SELENOPROTEIN F"/>
    <property type="match status" value="1"/>
</dbReference>
<keyword evidence="5" id="KW-0712">Selenocysteine</keyword>
<feature type="chain" id="PRO_5047402823" description="Selenoprotein F" evidence="7">
    <location>
        <begin position="22"/>
        <end position="194"/>
    </location>
</feature>
<dbReference type="Pfam" id="PF08806">
    <property type="entry name" value="Sep15_SelM"/>
    <property type="match status" value="1"/>
</dbReference>
<keyword evidence="4" id="KW-0256">Endoplasmic reticulum</keyword>
<evidence type="ECO:0000313" key="10">
    <source>
        <dbReference type="Proteomes" id="UP001234178"/>
    </source>
</evidence>
<dbReference type="InterPro" id="IPR014912">
    <property type="entry name" value="Sep15_SelM_dom"/>
</dbReference>
<evidence type="ECO:0000256" key="6">
    <source>
        <dbReference type="ARBA" id="ARBA00040775"/>
    </source>
</evidence>
<keyword evidence="3 7" id="KW-0732">Signal</keyword>
<evidence type="ECO:0000256" key="5">
    <source>
        <dbReference type="ARBA" id="ARBA00022933"/>
    </source>
</evidence>
<evidence type="ECO:0000256" key="4">
    <source>
        <dbReference type="ARBA" id="ARBA00022824"/>
    </source>
</evidence>
<comment type="caution">
    <text evidence="9">The sequence shown here is derived from an EMBL/GenBank/DDBJ whole genome shotgun (WGS) entry which is preliminary data.</text>
</comment>
<organism evidence="9 10">
    <name type="scientific">Daphnia magna</name>
    <dbReference type="NCBI Taxonomy" id="35525"/>
    <lineage>
        <taxon>Eukaryota</taxon>
        <taxon>Metazoa</taxon>
        <taxon>Ecdysozoa</taxon>
        <taxon>Arthropoda</taxon>
        <taxon>Crustacea</taxon>
        <taxon>Branchiopoda</taxon>
        <taxon>Diplostraca</taxon>
        <taxon>Cladocera</taxon>
        <taxon>Anomopoda</taxon>
        <taxon>Daphniidae</taxon>
        <taxon>Daphnia</taxon>
    </lineage>
</organism>
<dbReference type="SUPFAM" id="SSF52833">
    <property type="entry name" value="Thioredoxin-like"/>
    <property type="match status" value="1"/>
</dbReference>
<proteinExistence type="inferred from homology"/>
<dbReference type="Proteomes" id="UP001234178">
    <property type="component" value="Unassembled WGS sequence"/>
</dbReference>